<name>A0ABU3DA84_9FLAO</name>
<sequence length="264" mass="30350">MNVLILTDFSEVSNNAARYAVDFLEHSAAKFFFLNIQDFDFDPSASKVLDKKLTTILQKLEKSARELEMYKQNPQHNFNIILSSENLISAVRMAVVEKKIDLIFIGAISHKVHHHPILGDHAYDVVRKIRCNILAIPANCKYYFPKNVIFPIDHAIQPEEEIPNIISRNPFFYNSRFTILKLKEGRSSAVLVKEENSSLSTEFECLNQQTLEEFNENSFGSIQKDYNLIFIIGKNLSICDRFLHSTYGLSASIDLQLPIFVYHN</sequence>
<evidence type="ECO:0000259" key="1">
    <source>
        <dbReference type="Pfam" id="PF00582"/>
    </source>
</evidence>
<dbReference type="InterPro" id="IPR006016">
    <property type="entry name" value="UspA"/>
</dbReference>
<comment type="caution">
    <text evidence="2">The sequence shown here is derived from an EMBL/GenBank/DDBJ whole genome shotgun (WGS) entry which is preliminary data.</text>
</comment>
<dbReference type="SUPFAM" id="SSF52402">
    <property type="entry name" value="Adenine nucleotide alpha hydrolases-like"/>
    <property type="match status" value="1"/>
</dbReference>
<evidence type="ECO:0000313" key="3">
    <source>
        <dbReference type="Proteomes" id="UP001262582"/>
    </source>
</evidence>
<feature type="domain" description="UspA" evidence="1">
    <location>
        <begin position="2"/>
        <end position="137"/>
    </location>
</feature>
<accession>A0ABU3DA84</accession>
<dbReference type="RefSeq" id="WP_311504786.1">
    <property type="nucleotide sequence ID" value="NZ_JAVRHK010000022.1"/>
</dbReference>
<protein>
    <submittedName>
        <fullName evidence="2">Universal stress protein</fullName>
    </submittedName>
</protein>
<evidence type="ECO:0000313" key="2">
    <source>
        <dbReference type="EMBL" id="MDT0678452.1"/>
    </source>
</evidence>
<keyword evidence="3" id="KW-1185">Reference proteome</keyword>
<dbReference type="Gene3D" id="3.40.50.620">
    <property type="entry name" value="HUPs"/>
    <property type="match status" value="1"/>
</dbReference>
<gene>
    <name evidence="2" type="ORF">RM539_17865</name>
</gene>
<dbReference type="InterPro" id="IPR014729">
    <property type="entry name" value="Rossmann-like_a/b/a_fold"/>
</dbReference>
<dbReference type="CDD" id="cd00293">
    <property type="entry name" value="USP-like"/>
    <property type="match status" value="1"/>
</dbReference>
<dbReference type="Pfam" id="PF00582">
    <property type="entry name" value="Usp"/>
    <property type="match status" value="1"/>
</dbReference>
<organism evidence="2 3">
    <name type="scientific">Autumnicola musiva</name>
    <dbReference type="NCBI Taxonomy" id="3075589"/>
    <lineage>
        <taxon>Bacteria</taxon>
        <taxon>Pseudomonadati</taxon>
        <taxon>Bacteroidota</taxon>
        <taxon>Flavobacteriia</taxon>
        <taxon>Flavobacteriales</taxon>
        <taxon>Flavobacteriaceae</taxon>
        <taxon>Autumnicola</taxon>
    </lineage>
</organism>
<dbReference type="EMBL" id="JAVRHK010000022">
    <property type="protein sequence ID" value="MDT0678452.1"/>
    <property type="molecule type" value="Genomic_DNA"/>
</dbReference>
<dbReference type="Proteomes" id="UP001262582">
    <property type="component" value="Unassembled WGS sequence"/>
</dbReference>
<proteinExistence type="predicted"/>
<reference evidence="2 3" key="1">
    <citation type="submission" date="2023-09" db="EMBL/GenBank/DDBJ databases">
        <authorList>
            <person name="Rey-Velasco X."/>
        </authorList>
    </citation>
    <scope>NUCLEOTIDE SEQUENCE [LARGE SCALE GENOMIC DNA]</scope>
    <source>
        <strain evidence="2 3">F117</strain>
    </source>
</reference>